<name>A0A2S3GVJ4_9POAL</name>
<sequence>MVAASSAMEGEKELEFLCSSTVTRIRLARIPLALVAGVDTAHYATRGLSRSIHGHVPISKRGAVYSF</sequence>
<reference evidence="1" key="1">
    <citation type="submission" date="2018-04" db="EMBL/GenBank/DDBJ databases">
        <title>WGS assembly of Panicum hallii.</title>
        <authorList>
            <person name="Lovell J."/>
            <person name="Jenkins J."/>
            <person name="Lowry D."/>
            <person name="Mamidi S."/>
            <person name="Sreedasyam A."/>
            <person name="Weng X."/>
            <person name="Barry K."/>
            <person name="Bonette J."/>
            <person name="Campitelli B."/>
            <person name="Daum C."/>
            <person name="Gordon S."/>
            <person name="Gould B."/>
            <person name="Lipzen A."/>
            <person name="Macqueen A."/>
            <person name="Palacio-Mejia J."/>
            <person name="Plott C."/>
            <person name="Shakirov E."/>
            <person name="Shu S."/>
            <person name="Yoshinaga Y."/>
            <person name="Zane M."/>
            <person name="Rokhsar D."/>
            <person name="Grimwood J."/>
            <person name="Schmutz J."/>
            <person name="Juenger T."/>
        </authorList>
    </citation>
    <scope>NUCLEOTIDE SEQUENCE [LARGE SCALE GENOMIC DNA]</scope>
    <source>
        <strain evidence="1">FIL2</strain>
    </source>
</reference>
<dbReference type="Gramene" id="PAN09502">
    <property type="protein sequence ID" value="PAN09502"/>
    <property type="gene ID" value="PAHAL_2G030000"/>
</dbReference>
<protein>
    <submittedName>
        <fullName evidence="1">Uncharacterized protein</fullName>
    </submittedName>
</protein>
<dbReference type="EMBL" id="CM008047">
    <property type="protein sequence ID" value="PAN09502.2"/>
    <property type="molecule type" value="Genomic_DNA"/>
</dbReference>
<accession>A0A2S3GVJ4</accession>
<evidence type="ECO:0000313" key="1">
    <source>
        <dbReference type="EMBL" id="PAN09502.2"/>
    </source>
</evidence>
<organism evidence="1">
    <name type="scientific">Panicum hallii</name>
    <dbReference type="NCBI Taxonomy" id="206008"/>
    <lineage>
        <taxon>Eukaryota</taxon>
        <taxon>Viridiplantae</taxon>
        <taxon>Streptophyta</taxon>
        <taxon>Embryophyta</taxon>
        <taxon>Tracheophyta</taxon>
        <taxon>Spermatophyta</taxon>
        <taxon>Magnoliopsida</taxon>
        <taxon>Liliopsida</taxon>
        <taxon>Poales</taxon>
        <taxon>Poaceae</taxon>
        <taxon>PACMAD clade</taxon>
        <taxon>Panicoideae</taxon>
        <taxon>Panicodae</taxon>
        <taxon>Paniceae</taxon>
        <taxon>Panicinae</taxon>
        <taxon>Panicum</taxon>
        <taxon>Panicum sect. Panicum</taxon>
    </lineage>
</organism>
<gene>
    <name evidence="1" type="ORF">PAHAL_2G030000</name>
</gene>
<dbReference type="AlphaFoldDB" id="A0A2S3GVJ4"/>
<proteinExistence type="predicted"/>
<dbReference type="Proteomes" id="UP000243499">
    <property type="component" value="Chromosome 2"/>
</dbReference>